<gene>
    <name evidence="1" type="ORF">CK203_080667</name>
</gene>
<reference evidence="1 2" key="1">
    <citation type="journal article" date="2018" name="PLoS Genet.">
        <title>Population sequencing reveals clonal diversity and ancestral inbreeding in the grapevine cultivar Chardonnay.</title>
        <authorList>
            <person name="Roach M.J."/>
            <person name="Johnson D.L."/>
            <person name="Bohlmann J."/>
            <person name="van Vuuren H.J."/>
            <person name="Jones S.J."/>
            <person name="Pretorius I.S."/>
            <person name="Schmidt S.A."/>
            <person name="Borneman A.R."/>
        </authorList>
    </citation>
    <scope>NUCLEOTIDE SEQUENCE [LARGE SCALE GENOMIC DNA]</scope>
    <source>
        <strain evidence="2">cv. Chardonnay</strain>
        <tissue evidence="1">Leaf</tissue>
    </source>
</reference>
<comment type="caution">
    <text evidence="1">The sequence shown here is derived from an EMBL/GenBank/DDBJ whole genome shotgun (WGS) entry which is preliminary data.</text>
</comment>
<dbReference type="EMBL" id="QGNW01001158">
    <property type="protein sequence ID" value="RVW53103.1"/>
    <property type="molecule type" value="Genomic_DNA"/>
</dbReference>
<sequence length="78" mass="8904">MWETPLRNSFLELYSTTTSKMLRLLTFEMMVAGVPSLQGSCMIGNKRRYNLLCGLFAHPISLETDDVMVWLPTKNGTF</sequence>
<proteinExistence type="predicted"/>
<name>A0A438EZH6_VITVI</name>
<organism evidence="1 2">
    <name type="scientific">Vitis vinifera</name>
    <name type="common">Grape</name>
    <dbReference type="NCBI Taxonomy" id="29760"/>
    <lineage>
        <taxon>Eukaryota</taxon>
        <taxon>Viridiplantae</taxon>
        <taxon>Streptophyta</taxon>
        <taxon>Embryophyta</taxon>
        <taxon>Tracheophyta</taxon>
        <taxon>Spermatophyta</taxon>
        <taxon>Magnoliopsida</taxon>
        <taxon>eudicotyledons</taxon>
        <taxon>Gunneridae</taxon>
        <taxon>Pentapetalae</taxon>
        <taxon>rosids</taxon>
        <taxon>Vitales</taxon>
        <taxon>Vitaceae</taxon>
        <taxon>Viteae</taxon>
        <taxon>Vitis</taxon>
    </lineage>
</organism>
<dbReference type="Proteomes" id="UP000288805">
    <property type="component" value="Unassembled WGS sequence"/>
</dbReference>
<protein>
    <submittedName>
        <fullName evidence="1">Uncharacterized protein</fullName>
    </submittedName>
</protein>
<evidence type="ECO:0000313" key="1">
    <source>
        <dbReference type="EMBL" id="RVW53103.1"/>
    </source>
</evidence>
<dbReference type="AlphaFoldDB" id="A0A438EZH6"/>
<accession>A0A438EZH6</accession>
<evidence type="ECO:0000313" key="2">
    <source>
        <dbReference type="Proteomes" id="UP000288805"/>
    </source>
</evidence>